<protein>
    <submittedName>
        <fullName evidence="2">Contractile injection system protein, VgrG/Pvc8 family</fullName>
    </submittedName>
</protein>
<dbReference type="Gene3D" id="2.30.110.50">
    <property type="match status" value="1"/>
</dbReference>
<proteinExistence type="predicted"/>
<reference evidence="2 3" key="1">
    <citation type="submission" date="2024-04" db="EMBL/GenBank/DDBJ databases">
        <title>Kosakonia calanthae sp. nov., a halophilic bacterium isolated from leaves of Calanthe tiplacata.</title>
        <authorList>
            <person name="Wu P."/>
        </authorList>
    </citation>
    <scope>NUCLEOTIDE SEQUENCE [LARGE SCALE GENOMIC DNA]</scope>
    <source>
        <strain evidence="2 3">BYX6</strain>
    </source>
</reference>
<sequence length="86" mass="9313">MRQQAWQAEQQQTQGSGTATGIAPGHVFTLTNAPNYADNAKWLVAGAQYAFEENQYASGGNAPQIADQILAMADDVDKLRSKLFLL</sequence>
<organism evidence="2 3">
    <name type="scientific">Kosakonia calanthes</name>
    <dbReference type="NCBI Taxonomy" id="3139408"/>
    <lineage>
        <taxon>Bacteria</taxon>
        <taxon>Pseudomonadati</taxon>
        <taxon>Pseudomonadota</taxon>
        <taxon>Gammaproteobacteria</taxon>
        <taxon>Enterobacterales</taxon>
        <taxon>Enterobacteriaceae</taxon>
        <taxon>Kosakonia</taxon>
    </lineage>
</organism>
<keyword evidence="3" id="KW-1185">Reference proteome</keyword>
<accession>A0ABZ3BB47</accession>
<name>A0ABZ3BB47_9ENTR</name>
<dbReference type="SUPFAM" id="SSF69279">
    <property type="entry name" value="Phage tail proteins"/>
    <property type="match status" value="1"/>
</dbReference>
<dbReference type="Proteomes" id="UP001466893">
    <property type="component" value="Chromosome"/>
</dbReference>
<gene>
    <name evidence="2" type="ORF">AAEY27_20485</name>
</gene>
<dbReference type="EMBL" id="CP151800">
    <property type="protein sequence ID" value="WZW00554.1"/>
    <property type="molecule type" value="Genomic_DNA"/>
</dbReference>
<feature type="region of interest" description="Disordered" evidence="1">
    <location>
        <begin position="1"/>
        <end position="21"/>
    </location>
</feature>
<evidence type="ECO:0000313" key="3">
    <source>
        <dbReference type="Proteomes" id="UP001466893"/>
    </source>
</evidence>
<evidence type="ECO:0000256" key="1">
    <source>
        <dbReference type="SAM" id="MobiDB-lite"/>
    </source>
</evidence>
<dbReference type="Pfam" id="PF05954">
    <property type="entry name" value="Phage_GPD"/>
    <property type="match status" value="1"/>
</dbReference>
<evidence type="ECO:0000313" key="2">
    <source>
        <dbReference type="EMBL" id="WZW00554.1"/>
    </source>
</evidence>